<dbReference type="OrthoDB" id="2219495at2759"/>
<evidence type="ECO:0000256" key="4">
    <source>
        <dbReference type="ARBA" id="ARBA00023002"/>
    </source>
</evidence>
<comment type="cofactor">
    <cofactor evidence="1">
        <name>FAD</name>
        <dbReference type="ChEBI" id="CHEBI:57692"/>
    </cofactor>
</comment>
<dbReference type="GeneID" id="19322469"/>
<organism evidence="5 6">
    <name type="scientific">Phaeoacremonium minimum (strain UCR-PA7)</name>
    <name type="common">Esca disease fungus</name>
    <name type="synonym">Togninia minima</name>
    <dbReference type="NCBI Taxonomy" id="1286976"/>
    <lineage>
        <taxon>Eukaryota</taxon>
        <taxon>Fungi</taxon>
        <taxon>Dikarya</taxon>
        <taxon>Ascomycota</taxon>
        <taxon>Pezizomycotina</taxon>
        <taxon>Sordariomycetes</taxon>
        <taxon>Sordariomycetidae</taxon>
        <taxon>Togniniales</taxon>
        <taxon>Togniniaceae</taxon>
        <taxon>Phaeoacremonium</taxon>
    </lineage>
</organism>
<dbReference type="Gene3D" id="3.50.50.60">
    <property type="entry name" value="FAD/NAD(P)-binding domain"/>
    <property type="match status" value="1"/>
</dbReference>
<name>R8BSB5_PHAM7</name>
<protein>
    <submittedName>
        <fullName evidence="5">Putative fad dependent oxidoreductase protein</fullName>
    </submittedName>
</protein>
<dbReference type="Proteomes" id="UP000014074">
    <property type="component" value="Unassembled WGS sequence"/>
</dbReference>
<dbReference type="AlphaFoldDB" id="R8BSB5"/>
<dbReference type="HOGENOM" id="CLU_1972007_0_0_1"/>
<dbReference type="PANTHER" id="PTHR10961">
    <property type="entry name" value="PEROXISOMAL SARCOSINE OXIDASE"/>
    <property type="match status" value="1"/>
</dbReference>
<dbReference type="KEGG" id="tmn:UCRPA7_2240"/>
<dbReference type="GO" id="GO:0050660">
    <property type="term" value="F:flavin adenine dinucleotide binding"/>
    <property type="evidence" value="ECO:0007669"/>
    <property type="project" value="InterPro"/>
</dbReference>
<keyword evidence="6" id="KW-1185">Reference proteome</keyword>
<dbReference type="InterPro" id="IPR045170">
    <property type="entry name" value="MTOX"/>
</dbReference>
<dbReference type="GO" id="GO:0008115">
    <property type="term" value="F:sarcosine oxidase activity"/>
    <property type="evidence" value="ECO:0007669"/>
    <property type="project" value="TreeGrafter"/>
</dbReference>
<evidence type="ECO:0000313" key="6">
    <source>
        <dbReference type="Proteomes" id="UP000014074"/>
    </source>
</evidence>
<evidence type="ECO:0000256" key="1">
    <source>
        <dbReference type="ARBA" id="ARBA00001974"/>
    </source>
</evidence>
<evidence type="ECO:0000313" key="5">
    <source>
        <dbReference type="EMBL" id="EOO02252.1"/>
    </source>
</evidence>
<proteinExistence type="predicted"/>
<evidence type="ECO:0000256" key="2">
    <source>
        <dbReference type="ARBA" id="ARBA00022630"/>
    </source>
</evidence>
<dbReference type="EMBL" id="KB932928">
    <property type="protein sequence ID" value="EOO02252.1"/>
    <property type="molecule type" value="Genomic_DNA"/>
</dbReference>
<sequence>MKEVISQAFPELVGLPFVESRLCWYTDSIDNNYVIDYVPGYSDSLFICTGGSGHAFKFLPILGRHVKNQLERTPDQFTSLWMWRVARNGEENNGLADGEAGPREMSRLQMAEVTDFNLETVRKWALP</sequence>
<dbReference type="InterPro" id="IPR036188">
    <property type="entry name" value="FAD/NAD-bd_sf"/>
</dbReference>
<reference evidence="6" key="1">
    <citation type="journal article" date="2013" name="Genome Announc.">
        <title>Draft genome sequence of the ascomycete Phaeoacremonium aleophilum strain UCR-PA7, a causal agent of the esca disease complex in grapevines.</title>
        <authorList>
            <person name="Blanco-Ulate B."/>
            <person name="Rolshausen P."/>
            <person name="Cantu D."/>
        </authorList>
    </citation>
    <scope>NUCLEOTIDE SEQUENCE [LARGE SCALE GENOMIC DNA]</scope>
    <source>
        <strain evidence="6">UCR-PA7</strain>
    </source>
</reference>
<gene>
    <name evidence="5" type="ORF">UCRPA7_2240</name>
</gene>
<keyword evidence="3" id="KW-0274">FAD</keyword>
<dbReference type="Gene3D" id="3.30.9.10">
    <property type="entry name" value="D-Amino Acid Oxidase, subunit A, domain 2"/>
    <property type="match status" value="1"/>
</dbReference>
<keyword evidence="4" id="KW-0560">Oxidoreductase</keyword>
<evidence type="ECO:0000256" key="3">
    <source>
        <dbReference type="ARBA" id="ARBA00022827"/>
    </source>
</evidence>
<dbReference type="RefSeq" id="XP_007913016.1">
    <property type="nucleotide sequence ID" value="XM_007914825.1"/>
</dbReference>
<dbReference type="PANTHER" id="PTHR10961:SF15">
    <property type="entry name" value="FAD DEPENDENT OXIDOREDUCTASE DOMAIN-CONTAINING PROTEIN"/>
    <property type="match status" value="1"/>
</dbReference>
<accession>R8BSB5</accession>
<dbReference type="eggNOG" id="KOG2820">
    <property type="taxonomic scope" value="Eukaryota"/>
</dbReference>
<keyword evidence="2" id="KW-0285">Flavoprotein</keyword>